<dbReference type="Pfam" id="PF00989">
    <property type="entry name" value="PAS"/>
    <property type="match status" value="2"/>
</dbReference>
<keyword evidence="1" id="KW-0472">Membrane</keyword>
<dbReference type="InterPro" id="IPR000014">
    <property type="entry name" value="PAS"/>
</dbReference>
<feature type="domain" description="PAC" evidence="3">
    <location>
        <begin position="348"/>
        <end position="398"/>
    </location>
</feature>
<dbReference type="PANTHER" id="PTHR35152">
    <property type="entry name" value="DOMAIN SIGNALLING PROTEIN, PUTATIVE (AFU_ORTHOLOGUE AFUA_5G11310)-RELATED"/>
    <property type="match status" value="1"/>
</dbReference>
<dbReference type="InterPro" id="IPR005330">
    <property type="entry name" value="MHYT_dom"/>
</dbReference>
<evidence type="ECO:0000259" key="2">
    <source>
        <dbReference type="PROSITE" id="PS50112"/>
    </source>
</evidence>
<dbReference type="PROSITE" id="PS50112">
    <property type="entry name" value="PAS"/>
    <property type="match status" value="1"/>
</dbReference>
<gene>
    <name evidence="5" type="ORF">DZC30_01085</name>
</gene>
<dbReference type="Pfam" id="PF03707">
    <property type="entry name" value="MHYT"/>
    <property type="match status" value="3"/>
</dbReference>
<dbReference type="Gene3D" id="3.30.450.20">
    <property type="entry name" value="PAS domain"/>
    <property type="match status" value="2"/>
</dbReference>
<feature type="domain" description="MHYT" evidence="4">
    <location>
        <begin position="20"/>
        <end position="215"/>
    </location>
</feature>
<accession>A0A373FT55</accession>
<evidence type="ECO:0000256" key="1">
    <source>
        <dbReference type="PROSITE-ProRule" id="PRU00244"/>
    </source>
</evidence>
<comment type="caution">
    <text evidence="5">The sequence shown here is derived from an EMBL/GenBank/DDBJ whole genome shotgun (WGS) entry which is preliminary data.</text>
</comment>
<dbReference type="PROSITE" id="PS50924">
    <property type="entry name" value="MHYT"/>
    <property type="match status" value="1"/>
</dbReference>
<dbReference type="SMART" id="SM00091">
    <property type="entry name" value="PAS"/>
    <property type="match status" value="2"/>
</dbReference>
<proteinExistence type="predicted"/>
<protein>
    <submittedName>
        <fullName evidence="5">PAS domain S-box protein</fullName>
    </submittedName>
</protein>
<keyword evidence="6" id="KW-1185">Reference proteome</keyword>
<feature type="transmembrane region" description="Helical" evidence="1">
    <location>
        <begin position="20"/>
        <end position="44"/>
    </location>
</feature>
<dbReference type="InterPro" id="IPR035965">
    <property type="entry name" value="PAS-like_dom_sf"/>
</dbReference>
<dbReference type="NCBIfam" id="TIGR00229">
    <property type="entry name" value="sensory_box"/>
    <property type="match status" value="1"/>
</dbReference>
<feature type="transmembrane region" description="Helical" evidence="1">
    <location>
        <begin position="122"/>
        <end position="143"/>
    </location>
</feature>
<dbReference type="Proteomes" id="UP000261948">
    <property type="component" value="Unassembled WGS sequence"/>
</dbReference>
<dbReference type="GO" id="GO:0006355">
    <property type="term" value="P:regulation of DNA-templated transcription"/>
    <property type="evidence" value="ECO:0007669"/>
    <property type="project" value="InterPro"/>
</dbReference>
<feature type="transmembrane region" description="Helical" evidence="1">
    <location>
        <begin position="232"/>
        <end position="256"/>
    </location>
</feature>
<evidence type="ECO:0000259" key="3">
    <source>
        <dbReference type="PROSITE" id="PS50113"/>
    </source>
</evidence>
<dbReference type="SUPFAM" id="SSF55785">
    <property type="entry name" value="PYP-like sensor domain (PAS domain)"/>
    <property type="match status" value="2"/>
</dbReference>
<sequence length="514" mass="56512">MQSDFFWSHTPGASLLQGEYDLGLVLLSLVVSSIAAGQALRLAAFARLAVTPQLRTWAIVSGSLALGTGIWAMHFIGMLAYKPHAVVQYDIPLTILSILPGIGASAVAITLLAKAELNAKQLVLGGVIVGAGIATMHYSGMAAMRMEHMPQYSPVWFAISLMVGVALAMLALWVRFGLSRFTDHLSIGIKTLAAVIMGCAVAGMHYTAMLALRIPAPHTGHGEVPAHSDNQLIMGLIIALVTLGIGGLISQANGLIHYRTRWQKVDMDEARLRALVQMAADGIICIDTQGNIQEYNPAAEAIFGWTADEVMGQNVKILMPVALANHHDHYIQRHEHGQMNAQPPLRNKTSEVLGQHKDGTLIPLRLALSQAETRGQRMYVGLLTDLSDRKKTERQLHIAATVFDHCFEGVVVLDANRRVVDINPAFARMAELSRHSARNKDFVALFDCDESDASITNMWTEVGRTGHWQGKWKMRHNDIQQEVSITAVRDEQRRLHHYIAICYQPTKQEQPTMV</sequence>
<feature type="domain" description="PAS" evidence="2">
    <location>
        <begin position="268"/>
        <end position="320"/>
    </location>
</feature>
<dbReference type="OrthoDB" id="9810730at2"/>
<dbReference type="PROSITE" id="PS50113">
    <property type="entry name" value="PAC"/>
    <property type="match status" value="1"/>
</dbReference>
<feature type="transmembrane region" description="Helical" evidence="1">
    <location>
        <begin position="56"/>
        <end position="81"/>
    </location>
</feature>
<evidence type="ECO:0000313" key="6">
    <source>
        <dbReference type="Proteomes" id="UP000261948"/>
    </source>
</evidence>
<dbReference type="AlphaFoldDB" id="A0A373FT55"/>
<reference evidence="5 6" key="1">
    <citation type="submission" date="2018-08" db="EMBL/GenBank/DDBJ databases">
        <title>Comamonas testosteroni strain SWCO2.</title>
        <authorList>
            <person name="Jiang N."/>
            <person name="Zhang X.Z."/>
        </authorList>
    </citation>
    <scope>NUCLEOTIDE SEQUENCE [LARGE SCALE GENOMIC DNA]</scope>
    <source>
        <strain evidence="5 6">SWCO2</strain>
    </source>
</reference>
<feature type="transmembrane region" description="Helical" evidence="1">
    <location>
        <begin position="93"/>
        <end position="113"/>
    </location>
</feature>
<name>A0A373FT55_COMTE</name>
<keyword evidence="1" id="KW-1133">Transmembrane helix</keyword>
<dbReference type="InterPro" id="IPR000700">
    <property type="entry name" value="PAS-assoc_C"/>
</dbReference>
<keyword evidence="1" id="KW-0812">Transmembrane</keyword>
<dbReference type="GO" id="GO:0016020">
    <property type="term" value="C:membrane"/>
    <property type="evidence" value="ECO:0007669"/>
    <property type="project" value="UniProtKB-UniRule"/>
</dbReference>
<evidence type="ECO:0000259" key="4">
    <source>
        <dbReference type="PROSITE" id="PS50924"/>
    </source>
</evidence>
<dbReference type="PANTHER" id="PTHR35152:SF1">
    <property type="entry name" value="DOMAIN SIGNALLING PROTEIN, PUTATIVE (AFU_ORTHOLOGUE AFUA_5G11310)-RELATED"/>
    <property type="match status" value="1"/>
</dbReference>
<dbReference type="InterPro" id="IPR013767">
    <property type="entry name" value="PAS_fold"/>
</dbReference>
<feature type="transmembrane region" description="Helical" evidence="1">
    <location>
        <begin position="155"/>
        <end position="176"/>
    </location>
</feature>
<dbReference type="EMBL" id="QURR01000001">
    <property type="protein sequence ID" value="RGE47027.1"/>
    <property type="molecule type" value="Genomic_DNA"/>
</dbReference>
<organism evidence="5 6">
    <name type="scientific">Comamonas testosteroni</name>
    <name type="common">Pseudomonas testosteroni</name>
    <dbReference type="NCBI Taxonomy" id="285"/>
    <lineage>
        <taxon>Bacteria</taxon>
        <taxon>Pseudomonadati</taxon>
        <taxon>Pseudomonadota</taxon>
        <taxon>Betaproteobacteria</taxon>
        <taxon>Burkholderiales</taxon>
        <taxon>Comamonadaceae</taxon>
        <taxon>Comamonas</taxon>
    </lineage>
</organism>
<evidence type="ECO:0000313" key="5">
    <source>
        <dbReference type="EMBL" id="RGE47027.1"/>
    </source>
</evidence>
<feature type="transmembrane region" description="Helical" evidence="1">
    <location>
        <begin position="188"/>
        <end position="212"/>
    </location>
</feature>
<dbReference type="CDD" id="cd00130">
    <property type="entry name" value="PAS"/>
    <property type="match status" value="2"/>
</dbReference>